<dbReference type="OrthoDB" id="9805215at2"/>
<feature type="binding site" evidence="11">
    <location>
        <position position="159"/>
    </location>
    <ligand>
        <name>[4Fe-4S] cluster</name>
        <dbReference type="ChEBI" id="CHEBI:49883"/>
        <label>2</label>
        <note>4Fe-4S-S-AdoMet</note>
    </ligand>
</feature>
<keyword evidence="16" id="KW-1185">Reference proteome</keyword>
<keyword evidence="4 11" id="KW-0808">Transferase</keyword>
<dbReference type="EC" id="2.8.4.3" evidence="10 11"/>
<dbReference type="Pfam" id="PF01938">
    <property type="entry name" value="TRAM"/>
    <property type="match status" value="1"/>
</dbReference>
<dbReference type="PANTHER" id="PTHR43020">
    <property type="entry name" value="CDK5 REGULATORY SUBUNIT-ASSOCIATED PROTEIN 1"/>
    <property type="match status" value="1"/>
</dbReference>
<comment type="subunit">
    <text evidence="11">Monomer.</text>
</comment>
<feature type="binding site" evidence="11">
    <location>
        <position position="83"/>
    </location>
    <ligand>
        <name>[4Fe-4S] cluster</name>
        <dbReference type="ChEBI" id="CHEBI:49883"/>
        <label>1</label>
    </ligand>
</feature>
<dbReference type="SMART" id="SM00729">
    <property type="entry name" value="Elp3"/>
    <property type="match status" value="1"/>
</dbReference>
<reference evidence="15 16" key="1">
    <citation type="journal article" date="2009" name="PLoS ONE">
        <title>Genome analysis of the anaerobic thermohalophilic bacterium Halothermothrix orenii.</title>
        <authorList>
            <person name="Mavromatis K."/>
            <person name="Ivanova N."/>
            <person name="Anderson I."/>
            <person name="Lykidis A."/>
            <person name="Hooper S.D."/>
            <person name="Sun H."/>
            <person name="Kunin V."/>
            <person name="Lapidus A."/>
            <person name="Hugenholtz P."/>
            <person name="Patel B."/>
            <person name="Kyrpides N.C."/>
        </authorList>
    </citation>
    <scope>NUCLEOTIDE SEQUENCE [LARGE SCALE GENOMIC DNA]</scope>
    <source>
        <strain evidence="16">H 168 / OCM 544 / DSM 9562</strain>
    </source>
</reference>
<dbReference type="Pfam" id="PF04055">
    <property type="entry name" value="Radical_SAM"/>
    <property type="match status" value="1"/>
</dbReference>
<dbReference type="eggNOG" id="COG0621">
    <property type="taxonomic scope" value="Bacteria"/>
</dbReference>
<evidence type="ECO:0000256" key="2">
    <source>
        <dbReference type="ARBA" id="ARBA00022485"/>
    </source>
</evidence>
<dbReference type="Pfam" id="PF00919">
    <property type="entry name" value="UPF0004"/>
    <property type="match status" value="1"/>
</dbReference>
<feature type="binding site" evidence="11">
    <location>
        <position position="166"/>
    </location>
    <ligand>
        <name>[4Fe-4S] cluster</name>
        <dbReference type="ChEBI" id="CHEBI:49883"/>
        <label>2</label>
        <note>4Fe-4S-S-AdoMet</note>
    </ligand>
</feature>
<dbReference type="AlphaFoldDB" id="B8CX99"/>
<dbReference type="Proteomes" id="UP000000719">
    <property type="component" value="Chromosome"/>
</dbReference>
<dbReference type="SFLD" id="SFLDF00273">
    <property type="entry name" value="(dimethylallyl)adenosine_tRNA"/>
    <property type="match status" value="1"/>
</dbReference>
<feature type="binding site" evidence="11">
    <location>
        <position position="13"/>
    </location>
    <ligand>
        <name>[4Fe-4S] cluster</name>
        <dbReference type="ChEBI" id="CHEBI:49883"/>
        <label>1</label>
    </ligand>
</feature>
<dbReference type="InterPro" id="IPR005839">
    <property type="entry name" value="Methylthiotransferase"/>
</dbReference>
<keyword evidence="3 11" id="KW-0963">Cytoplasm</keyword>
<keyword evidence="2 11" id="KW-0004">4Fe-4S</keyword>
<dbReference type="HOGENOM" id="CLU_018697_2_0_9"/>
<keyword evidence="5 11" id="KW-0949">S-adenosyl-L-methionine</keyword>
<dbReference type="HAMAP" id="MF_01864">
    <property type="entry name" value="tRNA_metthiotr_MiaB"/>
    <property type="match status" value="1"/>
</dbReference>
<evidence type="ECO:0000256" key="5">
    <source>
        <dbReference type="ARBA" id="ARBA00022691"/>
    </source>
</evidence>
<dbReference type="EMBL" id="CP001098">
    <property type="protein sequence ID" value="ACL69918.1"/>
    <property type="molecule type" value="Genomic_DNA"/>
</dbReference>
<dbReference type="GO" id="GO:0046872">
    <property type="term" value="F:metal ion binding"/>
    <property type="evidence" value="ECO:0007669"/>
    <property type="project" value="UniProtKB-KW"/>
</dbReference>
<evidence type="ECO:0000259" key="13">
    <source>
        <dbReference type="PROSITE" id="PS51449"/>
    </source>
</evidence>
<evidence type="ECO:0000313" key="15">
    <source>
        <dbReference type="EMBL" id="ACL69918.1"/>
    </source>
</evidence>
<evidence type="ECO:0000259" key="12">
    <source>
        <dbReference type="PROSITE" id="PS50926"/>
    </source>
</evidence>
<dbReference type="SUPFAM" id="SSF102114">
    <property type="entry name" value="Radical SAM enzymes"/>
    <property type="match status" value="1"/>
</dbReference>
<dbReference type="STRING" id="373903.Hore_11680"/>
<evidence type="ECO:0000259" key="14">
    <source>
        <dbReference type="PROSITE" id="PS51918"/>
    </source>
</evidence>
<dbReference type="FunFam" id="3.40.50.12160:FF:000006">
    <property type="entry name" value="tRNA-2-methylthio-N(6)-dimethylallyladenosine synthase"/>
    <property type="match status" value="1"/>
</dbReference>
<comment type="cofactor">
    <cofactor evidence="11">
        <name>[4Fe-4S] cluster</name>
        <dbReference type="ChEBI" id="CHEBI:49883"/>
    </cofactor>
    <text evidence="11">Binds 2 [4Fe-4S] clusters. One cluster is coordinated with 3 cysteines and an exchangeable S-adenosyl-L-methionine.</text>
</comment>
<accession>B8CX99</accession>
<dbReference type="NCBIfam" id="TIGR00089">
    <property type="entry name" value="MiaB/RimO family radical SAM methylthiotransferase"/>
    <property type="match status" value="1"/>
</dbReference>
<organism evidence="15 16">
    <name type="scientific">Halothermothrix orenii (strain H 168 / OCM 544 / DSM 9562)</name>
    <dbReference type="NCBI Taxonomy" id="373903"/>
    <lineage>
        <taxon>Bacteria</taxon>
        <taxon>Bacillati</taxon>
        <taxon>Bacillota</taxon>
        <taxon>Clostridia</taxon>
        <taxon>Halanaerobiales</taxon>
        <taxon>Halothermotrichaceae</taxon>
        <taxon>Halothermothrix</taxon>
    </lineage>
</organism>
<evidence type="ECO:0000256" key="4">
    <source>
        <dbReference type="ARBA" id="ARBA00022679"/>
    </source>
</evidence>
<dbReference type="Gene3D" id="3.40.50.12160">
    <property type="entry name" value="Methylthiotransferase, N-terminal domain"/>
    <property type="match status" value="1"/>
</dbReference>
<evidence type="ECO:0000256" key="7">
    <source>
        <dbReference type="ARBA" id="ARBA00022723"/>
    </source>
</evidence>
<evidence type="ECO:0000256" key="9">
    <source>
        <dbReference type="ARBA" id="ARBA00023014"/>
    </source>
</evidence>
<feature type="domain" description="TRAM" evidence="12">
    <location>
        <begin position="378"/>
        <end position="441"/>
    </location>
</feature>
<evidence type="ECO:0000313" key="16">
    <source>
        <dbReference type="Proteomes" id="UP000000719"/>
    </source>
</evidence>
<evidence type="ECO:0000256" key="1">
    <source>
        <dbReference type="ARBA" id="ARBA00003234"/>
    </source>
</evidence>
<dbReference type="GO" id="GO:0051539">
    <property type="term" value="F:4 iron, 4 sulfur cluster binding"/>
    <property type="evidence" value="ECO:0007669"/>
    <property type="project" value="UniProtKB-UniRule"/>
</dbReference>
<evidence type="ECO:0000256" key="6">
    <source>
        <dbReference type="ARBA" id="ARBA00022694"/>
    </source>
</evidence>
<keyword evidence="15" id="KW-0560">Oxidoreductase</keyword>
<comment type="subcellular location">
    <subcellularLocation>
        <location evidence="11">Cytoplasm</location>
    </subcellularLocation>
</comment>
<proteinExistence type="inferred from homology"/>
<feature type="binding site" evidence="11">
    <location>
        <position position="163"/>
    </location>
    <ligand>
        <name>[4Fe-4S] cluster</name>
        <dbReference type="ChEBI" id="CHEBI:49883"/>
        <label>2</label>
        <note>4Fe-4S-S-AdoMet</note>
    </ligand>
</feature>
<dbReference type="PROSITE" id="PS51918">
    <property type="entry name" value="RADICAL_SAM"/>
    <property type="match status" value="1"/>
</dbReference>
<protein>
    <recommendedName>
        <fullName evidence="10 11">tRNA-2-methylthio-N(6)-dimethylallyladenosine synthase</fullName>
        <ecNumber evidence="10 11">2.8.4.3</ecNumber>
    </recommendedName>
    <alternativeName>
        <fullName evidence="11">(Dimethylallyl)adenosine tRNA methylthiotransferase MiaB</fullName>
    </alternativeName>
    <alternativeName>
        <fullName evidence="11">tRNA-i(6)A37 methylthiotransferase</fullName>
    </alternativeName>
</protein>
<gene>
    <name evidence="11" type="primary">miaB</name>
    <name evidence="15" type="ordered locus">Hore_11680</name>
</gene>
<evidence type="ECO:0000256" key="10">
    <source>
        <dbReference type="ARBA" id="ARBA00033765"/>
    </source>
</evidence>
<feature type="domain" description="Radical SAM core" evidence="14">
    <location>
        <begin position="145"/>
        <end position="375"/>
    </location>
</feature>
<feature type="domain" description="MTTase N-terminal" evidence="13">
    <location>
        <begin position="4"/>
        <end position="122"/>
    </location>
</feature>
<comment type="catalytic activity">
    <reaction evidence="11">
        <text>N(6)-dimethylallyladenosine(37) in tRNA + (sulfur carrier)-SH + AH2 + 2 S-adenosyl-L-methionine = 2-methylsulfanyl-N(6)-dimethylallyladenosine(37) in tRNA + (sulfur carrier)-H + 5'-deoxyadenosine + L-methionine + A + S-adenosyl-L-homocysteine + 2 H(+)</text>
        <dbReference type="Rhea" id="RHEA:37067"/>
        <dbReference type="Rhea" id="RHEA-COMP:10375"/>
        <dbReference type="Rhea" id="RHEA-COMP:10376"/>
        <dbReference type="Rhea" id="RHEA-COMP:14737"/>
        <dbReference type="Rhea" id="RHEA-COMP:14739"/>
        <dbReference type="ChEBI" id="CHEBI:13193"/>
        <dbReference type="ChEBI" id="CHEBI:15378"/>
        <dbReference type="ChEBI" id="CHEBI:17319"/>
        <dbReference type="ChEBI" id="CHEBI:17499"/>
        <dbReference type="ChEBI" id="CHEBI:29917"/>
        <dbReference type="ChEBI" id="CHEBI:57844"/>
        <dbReference type="ChEBI" id="CHEBI:57856"/>
        <dbReference type="ChEBI" id="CHEBI:59789"/>
        <dbReference type="ChEBI" id="CHEBI:64428"/>
        <dbReference type="ChEBI" id="CHEBI:74415"/>
        <dbReference type="ChEBI" id="CHEBI:74417"/>
        <dbReference type="EC" id="2.8.4.3"/>
    </reaction>
</comment>
<dbReference type="InterPro" id="IPR006638">
    <property type="entry name" value="Elp3/MiaA/NifB-like_rSAM"/>
</dbReference>
<sequence length="450" mass="52124">MNNRKYFILTYGCQMNVHDSEKLAGMLEEMGYKSTNNLEEADIIMVNTCAVRENAELRVFGRVGDFKRLKEKNPDLIIGVGGCMMQIDENARKLYEKYPHVDLIFGTHNIHHIPELIKRIKEERGRIIEVWNQEEGLIPDIPYKREDDFKAWISIIQGCNNFCTYCIVPYVRGRERSRPAADIISEARKLASEGVKEITLLGQNVNSYGKDLKEDIDFADLLKRLNRVEGIKRIRYMTSHPRDFSDKMIKIIKECDKVCEHFHLPVQSGSTRILKKMNRGYTQAEYLNLIKKIKSQIPDYSITTDIIVGFPGETEEDFQETLKVIREVRFDMAYTFKYSPRKGTPAARHKDQVSEKIKQDRLTRLIEVQNSISLENNRKLKGKTVEVLIEGESRNNPDTFEGRTRTNKLVIVPRNENLKGQIANVKINRVGSWTLYGEVIDNTRETVLNT</sequence>
<keyword evidence="9 11" id="KW-0411">Iron-sulfur</keyword>
<dbReference type="InterPro" id="IPR007197">
    <property type="entry name" value="rSAM"/>
</dbReference>
<dbReference type="Gene3D" id="3.80.30.20">
    <property type="entry name" value="tm_1862 like domain"/>
    <property type="match status" value="1"/>
</dbReference>
<dbReference type="PROSITE" id="PS50926">
    <property type="entry name" value="TRAM"/>
    <property type="match status" value="1"/>
</dbReference>
<dbReference type="GO" id="GO:0005829">
    <property type="term" value="C:cytosol"/>
    <property type="evidence" value="ECO:0007669"/>
    <property type="project" value="TreeGrafter"/>
</dbReference>
<dbReference type="CDD" id="cd01335">
    <property type="entry name" value="Radical_SAM"/>
    <property type="match status" value="1"/>
</dbReference>
<dbReference type="SFLD" id="SFLDG01082">
    <property type="entry name" value="B12-binding_domain_containing"/>
    <property type="match status" value="1"/>
</dbReference>
<dbReference type="InterPro" id="IPR038135">
    <property type="entry name" value="Methylthiotransferase_N_sf"/>
</dbReference>
<feature type="binding site" evidence="11">
    <location>
        <position position="49"/>
    </location>
    <ligand>
        <name>[4Fe-4S] cluster</name>
        <dbReference type="ChEBI" id="CHEBI:49883"/>
        <label>1</label>
    </ligand>
</feature>
<dbReference type="PROSITE" id="PS01278">
    <property type="entry name" value="MTTASE_RADICAL"/>
    <property type="match status" value="1"/>
</dbReference>
<dbReference type="InterPro" id="IPR013848">
    <property type="entry name" value="Methylthiotransferase_N"/>
</dbReference>
<dbReference type="SFLD" id="SFLDS00029">
    <property type="entry name" value="Radical_SAM"/>
    <property type="match status" value="1"/>
</dbReference>
<dbReference type="PANTHER" id="PTHR43020:SF2">
    <property type="entry name" value="MITOCHONDRIAL TRNA METHYLTHIOTRANSFERASE CDK5RAP1"/>
    <property type="match status" value="1"/>
</dbReference>
<dbReference type="FunFam" id="3.80.30.20:FF:000001">
    <property type="entry name" value="tRNA-2-methylthio-N(6)-dimethylallyladenosine synthase 2"/>
    <property type="match status" value="1"/>
</dbReference>
<evidence type="ECO:0000256" key="11">
    <source>
        <dbReference type="HAMAP-Rule" id="MF_01864"/>
    </source>
</evidence>
<dbReference type="InterPro" id="IPR006463">
    <property type="entry name" value="MiaB_methiolase"/>
</dbReference>
<dbReference type="KEGG" id="hor:Hore_11680"/>
<dbReference type="InterPro" id="IPR002792">
    <property type="entry name" value="TRAM_dom"/>
</dbReference>
<dbReference type="InterPro" id="IPR020612">
    <property type="entry name" value="Methylthiotransferase_CS"/>
</dbReference>
<dbReference type="PROSITE" id="PS51449">
    <property type="entry name" value="MTTASE_N"/>
    <property type="match status" value="1"/>
</dbReference>
<dbReference type="InterPro" id="IPR058240">
    <property type="entry name" value="rSAM_sf"/>
</dbReference>
<dbReference type="InterPro" id="IPR023404">
    <property type="entry name" value="rSAM_horseshoe"/>
</dbReference>
<evidence type="ECO:0000256" key="3">
    <source>
        <dbReference type="ARBA" id="ARBA00022490"/>
    </source>
</evidence>
<comment type="function">
    <text evidence="1 11">Catalyzes the methylthiolation of N6-(dimethylallyl)adenosine (i(6)A), leading to the formation of 2-methylthio-N6-(dimethylallyl)adenosine (ms(2)i(6)A) at position 37 in tRNAs that read codons beginning with uridine.</text>
</comment>
<name>B8CX99_HALOH</name>
<dbReference type="GO" id="GO:0035597">
    <property type="term" value="F:tRNA-2-methylthio-N(6)-dimethylallyladenosine(37) synthase activity"/>
    <property type="evidence" value="ECO:0007669"/>
    <property type="project" value="UniProtKB-EC"/>
</dbReference>
<evidence type="ECO:0000256" key="8">
    <source>
        <dbReference type="ARBA" id="ARBA00023004"/>
    </source>
</evidence>
<keyword evidence="6 11" id="KW-0819">tRNA processing</keyword>
<keyword evidence="7 11" id="KW-0479">Metal-binding</keyword>
<dbReference type="SFLD" id="SFLDG01061">
    <property type="entry name" value="methylthiotransferase"/>
    <property type="match status" value="1"/>
</dbReference>
<dbReference type="RefSeq" id="WP_012636103.1">
    <property type="nucleotide sequence ID" value="NC_011899.1"/>
</dbReference>
<dbReference type="NCBIfam" id="TIGR01574">
    <property type="entry name" value="miaB-methiolase"/>
    <property type="match status" value="1"/>
</dbReference>
<comment type="similarity">
    <text evidence="11">Belongs to the methylthiotransferase family. MiaB subfamily.</text>
</comment>
<keyword evidence="8 11" id="KW-0408">Iron</keyword>
<dbReference type="GO" id="GO:0016491">
    <property type="term" value="F:oxidoreductase activity"/>
    <property type="evidence" value="ECO:0007669"/>
    <property type="project" value="UniProtKB-KW"/>
</dbReference>